<dbReference type="InterPro" id="IPR039536">
    <property type="entry name" value="TetR_C_Proteobacteria"/>
</dbReference>
<keyword evidence="5" id="KW-1185">Reference proteome</keyword>
<dbReference type="GO" id="GO:0003700">
    <property type="term" value="F:DNA-binding transcription factor activity"/>
    <property type="evidence" value="ECO:0007669"/>
    <property type="project" value="TreeGrafter"/>
</dbReference>
<dbReference type="InterPro" id="IPR001647">
    <property type="entry name" value="HTH_TetR"/>
</dbReference>
<evidence type="ECO:0000256" key="1">
    <source>
        <dbReference type="ARBA" id="ARBA00023125"/>
    </source>
</evidence>
<dbReference type="GO" id="GO:0000976">
    <property type="term" value="F:transcription cis-regulatory region binding"/>
    <property type="evidence" value="ECO:0007669"/>
    <property type="project" value="TreeGrafter"/>
</dbReference>
<protein>
    <submittedName>
        <fullName evidence="4">TetR/AcrR family transcriptional regulator</fullName>
    </submittedName>
</protein>
<accession>A0A346A4U3</accession>
<evidence type="ECO:0000313" key="4">
    <source>
        <dbReference type="EMBL" id="AXK84190.1"/>
    </source>
</evidence>
<dbReference type="PROSITE" id="PS50977">
    <property type="entry name" value="HTH_TETR_2"/>
    <property type="match status" value="1"/>
</dbReference>
<gene>
    <name evidence="4" type="ORF">DW352_23180</name>
</gene>
<comment type="caution">
    <text evidence="2">Lacks conserved residue(s) required for the propagation of feature annotation.</text>
</comment>
<dbReference type="SUPFAM" id="SSF46689">
    <property type="entry name" value="Homeodomain-like"/>
    <property type="match status" value="1"/>
</dbReference>
<dbReference type="InterPro" id="IPR009057">
    <property type="entry name" value="Homeodomain-like_sf"/>
</dbReference>
<dbReference type="Pfam" id="PF14246">
    <property type="entry name" value="TetR_C_7"/>
    <property type="match status" value="1"/>
</dbReference>
<dbReference type="KEGG" id="ptaw:DW352_23180"/>
<dbReference type="Gene3D" id="1.10.357.10">
    <property type="entry name" value="Tetracycline Repressor, domain 2"/>
    <property type="match status" value="1"/>
</dbReference>
<proteinExistence type="predicted"/>
<reference evidence="4 5" key="1">
    <citation type="submission" date="2018-07" db="EMBL/GenBank/DDBJ databases">
        <authorList>
            <person name="Quirk P.G."/>
            <person name="Krulwich T.A."/>
        </authorList>
    </citation>
    <scope>NUCLEOTIDE SEQUENCE [LARGE SCALE GENOMIC DNA]</scope>
    <source>
        <strain evidence="4 5">CC-BB4</strain>
    </source>
</reference>
<dbReference type="InterPro" id="IPR050109">
    <property type="entry name" value="HTH-type_TetR-like_transc_reg"/>
</dbReference>
<evidence type="ECO:0000313" key="5">
    <source>
        <dbReference type="Proteomes" id="UP000254889"/>
    </source>
</evidence>
<evidence type="ECO:0000256" key="2">
    <source>
        <dbReference type="PROSITE-ProRule" id="PRU00335"/>
    </source>
</evidence>
<feature type="domain" description="HTH tetR-type" evidence="3">
    <location>
        <begin position="1"/>
        <end position="37"/>
    </location>
</feature>
<evidence type="ECO:0000259" key="3">
    <source>
        <dbReference type="PROSITE" id="PS50977"/>
    </source>
</evidence>
<dbReference type="SUPFAM" id="SSF48498">
    <property type="entry name" value="Tetracyclin repressor-like, C-terminal domain"/>
    <property type="match status" value="1"/>
</dbReference>
<dbReference type="InterPro" id="IPR036271">
    <property type="entry name" value="Tet_transcr_reg_TetR-rel_C_sf"/>
</dbReference>
<organism evidence="4 5">
    <name type="scientific">Pseudolabrys taiwanensis</name>
    <dbReference type="NCBI Taxonomy" id="331696"/>
    <lineage>
        <taxon>Bacteria</taxon>
        <taxon>Pseudomonadati</taxon>
        <taxon>Pseudomonadota</taxon>
        <taxon>Alphaproteobacteria</taxon>
        <taxon>Hyphomicrobiales</taxon>
        <taxon>Xanthobacteraceae</taxon>
        <taxon>Pseudolabrys</taxon>
    </lineage>
</organism>
<keyword evidence="1 2" id="KW-0238">DNA-binding</keyword>
<dbReference type="EMBL" id="CP031417">
    <property type="protein sequence ID" value="AXK84190.1"/>
    <property type="molecule type" value="Genomic_DNA"/>
</dbReference>
<dbReference type="Gene3D" id="1.10.10.60">
    <property type="entry name" value="Homeodomain-like"/>
    <property type="match status" value="1"/>
</dbReference>
<name>A0A346A4U3_9HYPH</name>
<dbReference type="PANTHER" id="PTHR30055">
    <property type="entry name" value="HTH-TYPE TRANSCRIPTIONAL REGULATOR RUTR"/>
    <property type="match status" value="1"/>
</dbReference>
<dbReference type="Pfam" id="PF00440">
    <property type="entry name" value="TetR_N"/>
    <property type="match status" value="1"/>
</dbReference>
<sequence length="167" mass="19051">MDEVAARAGVSKMTVYRHFGSKEDLFAGVITELCNPIVAKELERLFEEEPEQALRGYARRMIDTVFAPETIELHRIVIAESSRFPKLGELFYASGPQVCIEVLARYLKQNRNDPRFRIGDPTRTAEEFLELLRGYGHLRVLLKISKALTPQEVEARITGAVRHVLRP</sequence>
<dbReference type="Proteomes" id="UP000254889">
    <property type="component" value="Chromosome"/>
</dbReference>
<dbReference type="AlphaFoldDB" id="A0A346A4U3"/>
<dbReference type="PANTHER" id="PTHR30055:SF146">
    <property type="entry name" value="HTH-TYPE TRANSCRIPTIONAL DUAL REGULATOR CECR"/>
    <property type="match status" value="1"/>
</dbReference>